<keyword evidence="2" id="KW-1185">Reference proteome</keyword>
<comment type="caution">
    <text evidence="1">The sequence shown here is derived from an EMBL/GenBank/DDBJ whole genome shotgun (WGS) entry which is preliminary data.</text>
</comment>
<organism evidence="1 2">
    <name type="scientific">Hygrophoropsis aurantiaca</name>
    <dbReference type="NCBI Taxonomy" id="72124"/>
    <lineage>
        <taxon>Eukaryota</taxon>
        <taxon>Fungi</taxon>
        <taxon>Dikarya</taxon>
        <taxon>Basidiomycota</taxon>
        <taxon>Agaricomycotina</taxon>
        <taxon>Agaricomycetes</taxon>
        <taxon>Agaricomycetidae</taxon>
        <taxon>Boletales</taxon>
        <taxon>Coniophorineae</taxon>
        <taxon>Hygrophoropsidaceae</taxon>
        <taxon>Hygrophoropsis</taxon>
    </lineage>
</organism>
<proteinExistence type="predicted"/>
<sequence length="125" mass="14077">MRARNTVVYAVRTPDKHDLKFKALKLSWQLASRNVEKDISNSIKLEGKDVGVIASEIKVNHDDNSLSSRESDRMLRKIGGFAEEQVNQLGLEEQLLNVNLLAIEAACQVFLEYPRLCHGALLDKT</sequence>
<reference evidence="1" key="1">
    <citation type="journal article" date="2021" name="New Phytol.">
        <title>Evolutionary innovations through gain and loss of genes in the ectomycorrhizal Boletales.</title>
        <authorList>
            <person name="Wu G."/>
            <person name="Miyauchi S."/>
            <person name="Morin E."/>
            <person name="Kuo A."/>
            <person name="Drula E."/>
            <person name="Varga T."/>
            <person name="Kohler A."/>
            <person name="Feng B."/>
            <person name="Cao Y."/>
            <person name="Lipzen A."/>
            <person name="Daum C."/>
            <person name="Hundley H."/>
            <person name="Pangilinan J."/>
            <person name="Johnson J."/>
            <person name="Barry K."/>
            <person name="LaButti K."/>
            <person name="Ng V."/>
            <person name="Ahrendt S."/>
            <person name="Min B."/>
            <person name="Choi I.G."/>
            <person name="Park H."/>
            <person name="Plett J.M."/>
            <person name="Magnuson J."/>
            <person name="Spatafora J.W."/>
            <person name="Nagy L.G."/>
            <person name="Henrissat B."/>
            <person name="Grigoriev I.V."/>
            <person name="Yang Z.L."/>
            <person name="Xu J."/>
            <person name="Martin F.M."/>
        </authorList>
    </citation>
    <scope>NUCLEOTIDE SEQUENCE</scope>
    <source>
        <strain evidence="1">ATCC 28755</strain>
    </source>
</reference>
<accession>A0ACB8AAH9</accession>
<gene>
    <name evidence="1" type="ORF">BJ138DRAFT_1114405</name>
</gene>
<evidence type="ECO:0000313" key="2">
    <source>
        <dbReference type="Proteomes" id="UP000790377"/>
    </source>
</evidence>
<dbReference type="EMBL" id="MU267728">
    <property type="protein sequence ID" value="KAH7910072.1"/>
    <property type="molecule type" value="Genomic_DNA"/>
</dbReference>
<evidence type="ECO:0000313" key="1">
    <source>
        <dbReference type="EMBL" id="KAH7910072.1"/>
    </source>
</evidence>
<name>A0ACB8AAH9_9AGAM</name>
<protein>
    <submittedName>
        <fullName evidence="1">Uncharacterized protein</fullName>
    </submittedName>
</protein>
<dbReference type="Proteomes" id="UP000790377">
    <property type="component" value="Unassembled WGS sequence"/>
</dbReference>